<feature type="compositionally biased region" description="Basic residues" evidence="2">
    <location>
        <begin position="8"/>
        <end position="23"/>
    </location>
</feature>
<dbReference type="EMBL" id="BLLK01000074">
    <property type="protein sequence ID" value="GFH61289.1"/>
    <property type="molecule type" value="Genomic_DNA"/>
</dbReference>
<proteinExistence type="predicted"/>
<name>A0AAD3DEQ3_9STRA</name>
<dbReference type="Proteomes" id="UP001054902">
    <property type="component" value="Unassembled WGS sequence"/>
</dbReference>
<comment type="caution">
    <text evidence="3">The sequence shown here is derived from an EMBL/GenBank/DDBJ whole genome shotgun (WGS) entry which is preliminary data.</text>
</comment>
<sequence length="410" mass="46569">MNNCTSRQIRRLSSKAKRRKGNPRKQNINQDLSRIRNQLQKQNMNVSKKPLPPITKVVQSPAFQKKMIGKIKDFQKDVQEAVLPDFMKQGELSARKREPVVMDAKWWCVNIAIACAPALLIQLVCMYKQDDMIEFYKQQQLVQNGGVQSGVQSRNMGNGSDGVVQPIDDSSWETTKLKNVLDAAAALFGFKNAVQDESDISDTNETRLVEEESSSITPTKIDVESKKHQISDPKSYAQLLDKINSLEQQIKELKGDLSVQHDDMIVNTRVGQDSNENVTPVTEDVSENKVEVRTVTADSIQDFFSSQLERRKDAIIDTAKDALVQIQETLMGNSANDEQVKNDTHEMNTMEEVPEVKMISDNSKPDAIVVQEVSEVSDIPTIDVDNTQIKDNTKRWYHRFNLFRSRQNER</sequence>
<feature type="region of interest" description="Disordered" evidence="2">
    <location>
        <begin position="1"/>
        <end position="27"/>
    </location>
</feature>
<evidence type="ECO:0000256" key="2">
    <source>
        <dbReference type="SAM" id="MobiDB-lite"/>
    </source>
</evidence>
<evidence type="ECO:0000313" key="4">
    <source>
        <dbReference type="Proteomes" id="UP001054902"/>
    </source>
</evidence>
<dbReference type="AlphaFoldDB" id="A0AAD3DEQ3"/>
<gene>
    <name evidence="3" type="ORF">CTEN210_17765</name>
</gene>
<keyword evidence="4" id="KW-1185">Reference proteome</keyword>
<keyword evidence="1" id="KW-0175">Coiled coil</keyword>
<protein>
    <submittedName>
        <fullName evidence="3">Uncharacterized protein</fullName>
    </submittedName>
</protein>
<reference evidence="3 4" key="1">
    <citation type="journal article" date="2021" name="Sci. Rep.">
        <title>The genome of the diatom Chaetoceros tenuissimus carries an ancient integrated fragment of an extant virus.</title>
        <authorList>
            <person name="Hongo Y."/>
            <person name="Kimura K."/>
            <person name="Takaki Y."/>
            <person name="Yoshida Y."/>
            <person name="Baba S."/>
            <person name="Kobayashi G."/>
            <person name="Nagasaki K."/>
            <person name="Hano T."/>
            <person name="Tomaru Y."/>
        </authorList>
    </citation>
    <scope>NUCLEOTIDE SEQUENCE [LARGE SCALE GENOMIC DNA]</scope>
    <source>
        <strain evidence="3 4">NIES-3715</strain>
    </source>
</reference>
<evidence type="ECO:0000313" key="3">
    <source>
        <dbReference type="EMBL" id="GFH61289.1"/>
    </source>
</evidence>
<evidence type="ECO:0000256" key="1">
    <source>
        <dbReference type="SAM" id="Coils"/>
    </source>
</evidence>
<organism evidence="3 4">
    <name type="scientific">Chaetoceros tenuissimus</name>
    <dbReference type="NCBI Taxonomy" id="426638"/>
    <lineage>
        <taxon>Eukaryota</taxon>
        <taxon>Sar</taxon>
        <taxon>Stramenopiles</taxon>
        <taxon>Ochrophyta</taxon>
        <taxon>Bacillariophyta</taxon>
        <taxon>Coscinodiscophyceae</taxon>
        <taxon>Chaetocerotophycidae</taxon>
        <taxon>Chaetocerotales</taxon>
        <taxon>Chaetocerotaceae</taxon>
        <taxon>Chaetoceros</taxon>
    </lineage>
</organism>
<accession>A0AAD3DEQ3</accession>
<feature type="coiled-coil region" evidence="1">
    <location>
        <begin position="236"/>
        <end position="263"/>
    </location>
</feature>